<comment type="caution">
    <text evidence="2">The sequence shown here is derived from an EMBL/GenBank/DDBJ whole genome shotgun (WGS) entry which is preliminary data.</text>
</comment>
<dbReference type="PANTHER" id="PTHR43179">
    <property type="entry name" value="RHAMNOSYLTRANSFERASE WBBL"/>
    <property type="match status" value="1"/>
</dbReference>
<dbReference type="InterPro" id="IPR001173">
    <property type="entry name" value="Glyco_trans_2-like"/>
</dbReference>
<sequence>MKNFPSILGSGNCFFDNYQLWLIFKRVILFLNRRNLISSTNHFTSFPKISIILPTYNSNLQFLRKAIDSVLTQNYPHWELCVIDDCSNSSILIQFLKELSALDSRIKVYFRLENGHISKASNDGIKYSTGEYISFLDHDDVLERNALFRVVEAINKYPKAVLFYSDEDKLNRFGIRVSPHFKPDWNYDLFLGYNYLCHFVVIKKGYADLVGGFREGYEGAQDYDFLLRIIEKIDSSQIIHIPEILYHWRMIKGSASLNQDEKSYAKLATEKLLMDHFNRLNIDASLRFFEKEKLFQPVYFLPKKEPLVSIIIPTRDRYKLVKICIESLIKFTKYSKYEIILIDNGSQEFESLNYFDSLKTYDSRIKIVRHDRPFNFSELNNIGARNAKGDILLLLNNDTEIFQPDWLTEMVSVQIQNNVGIVGAKLLYSDNLVQHAGVLIGTGGVAGQINHLMPGNASGYFNRAIIRQSFSAVTGACLMIPSILYQKVGGLNEEKLAVAFNDIDLCLKVKQLGLRVVWTPHAVMYHHESLSRGQEDTLEKKKRFQSEVNYMISTWSTDRYLDPAYNPNLNRSKANFYLNWSVR</sequence>
<dbReference type="Pfam" id="PF00535">
    <property type="entry name" value="Glycos_transf_2"/>
    <property type="match status" value="2"/>
</dbReference>
<feature type="domain" description="Glycosyltransferase 2-like" evidence="1">
    <location>
        <begin position="309"/>
        <end position="426"/>
    </location>
</feature>
<dbReference type="Proteomes" id="UP000013996">
    <property type="component" value="Unassembled WGS sequence"/>
</dbReference>
<reference evidence="2 3" key="1">
    <citation type="submission" date="2013-04" db="EMBL/GenBank/DDBJ databases">
        <authorList>
            <person name="Harkins D.M."/>
            <person name="Durkin A.S."/>
            <person name="Brinkac L.M."/>
            <person name="Haft D.H."/>
            <person name="Selengut J.D."/>
            <person name="Sanka R."/>
            <person name="DePew J."/>
            <person name="Purushe J."/>
            <person name="Hartskeerl R.A."/>
            <person name="Ahmed A."/>
            <person name="van der Linden H."/>
            <person name="Goris M.G.A."/>
            <person name="Vinetz J.M."/>
            <person name="Sutton G.G."/>
            <person name="Nierman W.C."/>
            <person name="Fouts D.E."/>
        </authorList>
    </citation>
    <scope>NUCLEOTIDE SEQUENCE [LARGE SCALE GENOMIC DNA]</scope>
    <source>
        <strain evidence="2 3">Sao Paulo</strain>
    </source>
</reference>
<feature type="domain" description="Glycosyltransferase 2-like" evidence="1">
    <location>
        <begin position="50"/>
        <end position="163"/>
    </location>
</feature>
<dbReference type="GO" id="GO:0016757">
    <property type="term" value="F:glycosyltransferase activity"/>
    <property type="evidence" value="ECO:0007669"/>
    <property type="project" value="UniProtKB-KW"/>
</dbReference>
<evidence type="ECO:0000313" key="3">
    <source>
        <dbReference type="Proteomes" id="UP000013996"/>
    </source>
</evidence>
<dbReference type="AlphaFoldDB" id="A0A5E8HB24"/>
<proteinExistence type="predicted"/>
<dbReference type="SUPFAM" id="SSF53448">
    <property type="entry name" value="Nucleotide-diphospho-sugar transferases"/>
    <property type="match status" value="2"/>
</dbReference>
<dbReference type="InterPro" id="IPR029044">
    <property type="entry name" value="Nucleotide-diphossugar_trans"/>
</dbReference>
<protein>
    <submittedName>
        <fullName evidence="2">Glycosyltransferase-like protein, family 2</fullName>
    </submittedName>
</protein>
<dbReference type="PANTHER" id="PTHR43179:SF7">
    <property type="entry name" value="RHAMNOSYLTRANSFERASE WBBL"/>
    <property type="match status" value="1"/>
</dbReference>
<dbReference type="CDD" id="cd04184">
    <property type="entry name" value="GT2_RfbC_Mx_like"/>
    <property type="match status" value="1"/>
</dbReference>
<dbReference type="STRING" id="1249483.LEP1GSC202_3334"/>
<dbReference type="EMBL" id="AOGX02000024">
    <property type="protein sequence ID" value="EOQ88384.1"/>
    <property type="molecule type" value="Genomic_DNA"/>
</dbReference>
<dbReference type="Gene3D" id="3.90.550.10">
    <property type="entry name" value="Spore Coat Polysaccharide Biosynthesis Protein SpsA, Chain A"/>
    <property type="match status" value="2"/>
</dbReference>
<accession>A0A5E8HB24</accession>
<name>A0A5E8HB24_9LEPT</name>
<evidence type="ECO:0000313" key="2">
    <source>
        <dbReference type="EMBL" id="EOQ88384.1"/>
    </source>
</evidence>
<keyword evidence="2" id="KW-0808">Transferase</keyword>
<evidence type="ECO:0000259" key="1">
    <source>
        <dbReference type="Pfam" id="PF00535"/>
    </source>
</evidence>
<dbReference type="CDD" id="cd04186">
    <property type="entry name" value="GT_2_like_c"/>
    <property type="match status" value="1"/>
</dbReference>
<gene>
    <name evidence="2" type="ORF">LEP1GSC202_3334</name>
</gene>
<organism evidence="2 3">
    <name type="scientific">Leptospira yanagawae serovar Saopaulo str. Sao Paulo = ATCC 700523</name>
    <dbReference type="NCBI Taxonomy" id="1249483"/>
    <lineage>
        <taxon>Bacteria</taxon>
        <taxon>Pseudomonadati</taxon>
        <taxon>Spirochaetota</taxon>
        <taxon>Spirochaetia</taxon>
        <taxon>Leptospirales</taxon>
        <taxon>Leptospiraceae</taxon>
        <taxon>Leptospira</taxon>
    </lineage>
</organism>